<protein>
    <submittedName>
        <fullName evidence="2">NADH dehydrogenase subunit 6</fullName>
    </submittedName>
</protein>
<dbReference type="AlphaFoldDB" id="A0A8T9ZXG7"/>
<sequence>MLMKLLILLTILSFILIFLSHPLSITMLIILQTLIISITTNLISNAHWFSYIIVISMLSGMMVLFMYMSNVASNEKFKSSISLLAMSIIMMPIMSFLLKPYPQMYYNKMMIENEINSLMQMFNYNMLMIMGMIIYLILTMIIISYIVNIQEGPLRTKK</sequence>
<feature type="transmembrane region" description="Helical" evidence="1">
    <location>
        <begin position="80"/>
        <end position="98"/>
    </location>
</feature>
<reference evidence="2" key="1">
    <citation type="journal article" date="2022" name="Cladistics">
        <title>Diversification of the phytophagous lineages of true bugs (Insecta: Hemiptera: Heteroptera) shortly after that of the flowering plants.</title>
        <authorList>
            <person name="Ye F."/>
            <person name="Kment P."/>
            <person name="Redei D."/>
            <person name="Luo J.Y."/>
            <person name="Wang Y.H."/>
            <person name="Kuechler S.M."/>
            <person name="Zhang W.W."/>
            <person name="Chen P.P."/>
            <person name="Wu H.Y."/>
            <person name="Wu Y.Z."/>
            <person name="Sun X.Y."/>
            <person name="Ding L."/>
            <person name="Wang Y.R."/>
            <person name="Xie Q."/>
        </authorList>
    </citation>
    <scope>NUCLEOTIDE SEQUENCE</scope>
</reference>
<name>A0A8T9ZXG7_9HEMI</name>
<dbReference type="EMBL" id="MW619648">
    <property type="protein sequence ID" value="UPL65335.1"/>
    <property type="molecule type" value="Genomic_DNA"/>
</dbReference>
<keyword evidence="1" id="KW-0812">Transmembrane</keyword>
<feature type="transmembrane region" description="Helical" evidence="1">
    <location>
        <begin position="46"/>
        <end position="68"/>
    </location>
</feature>
<organism evidence="2">
    <name type="scientific">Pachyphlegyas modiglianii</name>
    <dbReference type="NCBI Taxonomy" id="2816051"/>
    <lineage>
        <taxon>Eukaryota</taxon>
        <taxon>Metazoa</taxon>
        <taxon>Ecdysozoa</taxon>
        <taxon>Arthropoda</taxon>
        <taxon>Hexapoda</taxon>
        <taxon>Insecta</taxon>
        <taxon>Pterygota</taxon>
        <taxon>Neoptera</taxon>
        <taxon>Paraneoptera</taxon>
        <taxon>Hemiptera</taxon>
        <taxon>Heteroptera</taxon>
        <taxon>Panheteroptera</taxon>
        <taxon>Pentatomomorpha</taxon>
        <taxon>Lygaeoidea</taxon>
        <taxon>Pachygronthidae</taxon>
        <taxon>Pachygronthinae</taxon>
        <taxon>Teracriini</taxon>
        <taxon>Pachyphlegyas</taxon>
    </lineage>
</organism>
<proteinExistence type="predicted"/>
<keyword evidence="1" id="KW-0472">Membrane</keyword>
<evidence type="ECO:0000256" key="1">
    <source>
        <dbReference type="SAM" id="Phobius"/>
    </source>
</evidence>
<evidence type="ECO:0000313" key="2">
    <source>
        <dbReference type="EMBL" id="UPL65335.1"/>
    </source>
</evidence>
<feature type="transmembrane region" description="Helical" evidence="1">
    <location>
        <begin position="126"/>
        <end position="148"/>
    </location>
</feature>
<keyword evidence="2" id="KW-0496">Mitochondrion</keyword>
<keyword evidence="1" id="KW-1133">Transmembrane helix</keyword>
<accession>A0A8T9ZXG7</accession>
<geneLocation type="mitochondrion" evidence="2"/>